<keyword evidence="1" id="KW-0812">Transmembrane</keyword>
<feature type="transmembrane region" description="Helical" evidence="1">
    <location>
        <begin position="84"/>
        <end position="105"/>
    </location>
</feature>
<organism evidence="2 3">
    <name type="scientific">Actinorugispora endophytica</name>
    <dbReference type="NCBI Taxonomy" id="1605990"/>
    <lineage>
        <taxon>Bacteria</taxon>
        <taxon>Bacillati</taxon>
        <taxon>Actinomycetota</taxon>
        <taxon>Actinomycetes</taxon>
        <taxon>Streptosporangiales</taxon>
        <taxon>Nocardiopsidaceae</taxon>
        <taxon>Actinorugispora</taxon>
    </lineage>
</organism>
<keyword evidence="3" id="KW-1185">Reference proteome</keyword>
<comment type="caution">
    <text evidence="2">The sequence shown here is derived from an EMBL/GenBank/DDBJ whole genome shotgun (WGS) entry which is preliminary data.</text>
</comment>
<dbReference type="OrthoDB" id="3396149at2"/>
<accession>A0A4R6UKT4</accession>
<reference evidence="2 3" key="1">
    <citation type="submission" date="2019-03" db="EMBL/GenBank/DDBJ databases">
        <title>Genomic Encyclopedia of Type Strains, Phase IV (KMG-IV): sequencing the most valuable type-strain genomes for metagenomic binning, comparative biology and taxonomic classification.</title>
        <authorList>
            <person name="Goeker M."/>
        </authorList>
    </citation>
    <scope>NUCLEOTIDE SEQUENCE [LARGE SCALE GENOMIC DNA]</scope>
    <source>
        <strain evidence="2 3">DSM 46770</strain>
    </source>
</reference>
<evidence type="ECO:0000313" key="3">
    <source>
        <dbReference type="Proteomes" id="UP000295281"/>
    </source>
</evidence>
<keyword evidence="1" id="KW-1133">Transmembrane helix</keyword>
<feature type="transmembrane region" description="Helical" evidence="1">
    <location>
        <begin position="117"/>
        <end position="138"/>
    </location>
</feature>
<dbReference type="AlphaFoldDB" id="A0A4R6UKT4"/>
<sequence>MRWPAYAMAVLFLGYAVGKGLFAARGRLGFPGGPVVPASEYERYARMGMDVEVVQWFGVPTGLLAAALVLVTVTAAGRRVPRPLVLLALAGMLAAVGAGAAFMVVDGFVGIGIGWQWYHGVLGIAVVGLLTATIRSYARSSRPGAGRRAPVPGP</sequence>
<dbReference type="EMBL" id="SNYN01000022">
    <property type="protein sequence ID" value="TDQ47222.1"/>
    <property type="molecule type" value="Genomic_DNA"/>
</dbReference>
<gene>
    <name evidence="2" type="ORF">EV190_12241</name>
</gene>
<name>A0A4R6UKT4_9ACTN</name>
<protein>
    <submittedName>
        <fullName evidence="2">Uncharacterized protein</fullName>
    </submittedName>
</protein>
<feature type="transmembrane region" description="Helical" evidence="1">
    <location>
        <begin position="53"/>
        <end position="77"/>
    </location>
</feature>
<keyword evidence="1" id="KW-0472">Membrane</keyword>
<dbReference type="Proteomes" id="UP000295281">
    <property type="component" value="Unassembled WGS sequence"/>
</dbReference>
<proteinExistence type="predicted"/>
<evidence type="ECO:0000313" key="2">
    <source>
        <dbReference type="EMBL" id="TDQ47222.1"/>
    </source>
</evidence>
<evidence type="ECO:0000256" key="1">
    <source>
        <dbReference type="SAM" id="Phobius"/>
    </source>
</evidence>